<dbReference type="EMBL" id="JFHC01000035">
    <property type="protein sequence ID" value="KDR40842.1"/>
    <property type="molecule type" value="Genomic_DNA"/>
</dbReference>
<accession>A0A069PKE2</accession>
<organism evidence="1 2">
    <name type="scientific">Caballeronia glathei</name>
    <dbReference type="NCBI Taxonomy" id="60547"/>
    <lineage>
        <taxon>Bacteria</taxon>
        <taxon>Pseudomonadati</taxon>
        <taxon>Pseudomonadota</taxon>
        <taxon>Betaproteobacteria</taxon>
        <taxon>Burkholderiales</taxon>
        <taxon>Burkholderiaceae</taxon>
        <taxon>Caballeronia</taxon>
    </lineage>
</organism>
<dbReference type="RefSeq" id="WP_035941902.1">
    <property type="nucleotide sequence ID" value="NZ_CADFFX010000025.1"/>
</dbReference>
<protein>
    <submittedName>
        <fullName evidence="1">Uncharacterized protein</fullName>
    </submittedName>
</protein>
<evidence type="ECO:0000313" key="1">
    <source>
        <dbReference type="EMBL" id="KDR40842.1"/>
    </source>
</evidence>
<reference evidence="1 2" key="1">
    <citation type="submission" date="2014-03" db="EMBL/GenBank/DDBJ databases">
        <title>Draft Genome Sequences of Four Burkholderia Strains.</title>
        <authorList>
            <person name="Liu X.Y."/>
            <person name="Li C.X."/>
            <person name="Xu J.H."/>
        </authorList>
    </citation>
    <scope>NUCLEOTIDE SEQUENCE [LARGE SCALE GENOMIC DNA]</scope>
    <source>
        <strain evidence="1 2">DSM 50014</strain>
    </source>
</reference>
<proteinExistence type="predicted"/>
<comment type="caution">
    <text evidence="1">The sequence shown here is derived from an EMBL/GenBank/DDBJ whole genome shotgun (WGS) entry which is preliminary data.</text>
</comment>
<name>A0A069PKE2_9BURK</name>
<keyword evidence="2" id="KW-1185">Reference proteome</keyword>
<evidence type="ECO:0000313" key="2">
    <source>
        <dbReference type="Proteomes" id="UP000027466"/>
    </source>
</evidence>
<dbReference type="AlphaFoldDB" id="A0A069PKE2"/>
<sequence>MSAFALLDAIGWRGWTIQYIDFNLLLLHPWAVAQRVDEALEQRFQPSSAPASKAPASPHCAVKLEHEALVAPSNFALDVALLMNSRQCGHHFIGRTYATLLAQRLRSRFHPFGTYCLLQFE</sequence>
<gene>
    <name evidence="1" type="ORF">BG61_22800</name>
</gene>
<dbReference type="Proteomes" id="UP000027466">
    <property type="component" value="Unassembled WGS sequence"/>
</dbReference>